<dbReference type="Proteomes" id="UP000199611">
    <property type="component" value="Unassembled WGS sequence"/>
</dbReference>
<dbReference type="Gene3D" id="2.10.260.10">
    <property type="match status" value="1"/>
</dbReference>
<evidence type="ECO:0000313" key="3">
    <source>
        <dbReference type="EMBL" id="SFN09476.1"/>
    </source>
</evidence>
<organism evidence="3 4">
    <name type="scientific">Thermodesulforhabdus norvegica</name>
    <dbReference type="NCBI Taxonomy" id="39841"/>
    <lineage>
        <taxon>Bacteria</taxon>
        <taxon>Pseudomonadati</taxon>
        <taxon>Thermodesulfobacteriota</taxon>
        <taxon>Syntrophobacteria</taxon>
        <taxon>Syntrophobacterales</taxon>
        <taxon>Thermodesulforhabdaceae</taxon>
        <taxon>Thermodesulforhabdus</taxon>
    </lineage>
</organism>
<proteinExistence type="predicted"/>
<dbReference type="Pfam" id="PF04014">
    <property type="entry name" value="MazE_antitoxin"/>
    <property type="match status" value="1"/>
</dbReference>
<dbReference type="InterPro" id="IPR007159">
    <property type="entry name" value="SpoVT-AbrB_dom"/>
</dbReference>
<evidence type="ECO:0000259" key="2">
    <source>
        <dbReference type="PROSITE" id="PS51740"/>
    </source>
</evidence>
<dbReference type="SUPFAM" id="SSF89447">
    <property type="entry name" value="AbrB/MazE/MraZ-like"/>
    <property type="match status" value="1"/>
</dbReference>
<feature type="domain" description="SpoVT-AbrB" evidence="2">
    <location>
        <begin position="1"/>
        <end position="43"/>
    </location>
</feature>
<evidence type="ECO:0000313" key="4">
    <source>
        <dbReference type="Proteomes" id="UP000199611"/>
    </source>
</evidence>
<name>A0A1I4W8G0_9BACT</name>
<protein>
    <submittedName>
        <fullName evidence="3">Looped-hinge helix DNA binding domain-containing protein, AbrB family</fullName>
    </submittedName>
</protein>
<accession>A0A1I4W8G0</accession>
<dbReference type="PROSITE" id="PS51740">
    <property type="entry name" value="SPOVT_ABRB"/>
    <property type="match status" value="1"/>
</dbReference>
<keyword evidence="1" id="KW-0238">DNA-binding</keyword>
<gene>
    <name evidence="3" type="ORF">SAMN05660836_02647</name>
</gene>
<dbReference type="RefSeq" id="WP_093396470.1">
    <property type="nucleotide sequence ID" value="NZ_FOUU01000014.1"/>
</dbReference>
<dbReference type="STRING" id="39841.SAMN05660836_02647"/>
<keyword evidence="4" id="KW-1185">Reference proteome</keyword>
<dbReference type="SMART" id="SM00966">
    <property type="entry name" value="SpoVT_AbrB"/>
    <property type="match status" value="1"/>
</dbReference>
<dbReference type="OrthoDB" id="9810885at2"/>
<dbReference type="GO" id="GO:0003677">
    <property type="term" value="F:DNA binding"/>
    <property type="evidence" value="ECO:0007669"/>
    <property type="project" value="UniProtKB-UniRule"/>
</dbReference>
<dbReference type="EMBL" id="FOUU01000014">
    <property type="protein sequence ID" value="SFN09476.1"/>
    <property type="molecule type" value="Genomic_DNA"/>
</dbReference>
<evidence type="ECO:0000256" key="1">
    <source>
        <dbReference type="PROSITE-ProRule" id="PRU01076"/>
    </source>
</evidence>
<sequence length="80" mass="8873">MPIAKITRKGQVTIPAEIRKKLGTDLVEITMKEGEVVIKPVKKLGGVLLEYAIKGKPIEEVMKMEKEAIADAFREKHNSG</sequence>
<reference evidence="3 4" key="1">
    <citation type="submission" date="2016-10" db="EMBL/GenBank/DDBJ databases">
        <authorList>
            <person name="de Groot N.N."/>
        </authorList>
    </citation>
    <scope>NUCLEOTIDE SEQUENCE [LARGE SCALE GENOMIC DNA]</scope>
    <source>
        <strain evidence="3 4">DSM 9990</strain>
    </source>
</reference>
<dbReference type="AlphaFoldDB" id="A0A1I4W8G0"/>
<dbReference type="InterPro" id="IPR037914">
    <property type="entry name" value="SpoVT-AbrB_sf"/>
</dbReference>
<dbReference type="NCBIfam" id="TIGR01439">
    <property type="entry name" value="lp_hng_hel_AbrB"/>
    <property type="match status" value="1"/>
</dbReference>